<name>A0A4Z0LC43_9FLAO</name>
<dbReference type="Gene3D" id="3.40.50.2000">
    <property type="entry name" value="Glycogen Phosphorylase B"/>
    <property type="match status" value="1"/>
</dbReference>
<evidence type="ECO:0000313" key="1">
    <source>
        <dbReference type="EMBL" id="TGD59456.1"/>
    </source>
</evidence>
<dbReference type="Proteomes" id="UP000297407">
    <property type="component" value="Unassembled WGS sequence"/>
</dbReference>
<dbReference type="GO" id="GO:0016740">
    <property type="term" value="F:transferase activity"/>
    <property type="evidence" value="ECO:0007669"/>
    <property type="project" value="UniProtKB-KW"/>
</dbReference>
<evidence type="ECO:0000313" key="2">
    <source>
        <dbReference type="Proteomes" id="UP000297407"/>
    </source>
</evidence>
<dbReference type="EMBL" id="SRLH01000001">
    <property type="protein sequence ID" value="TGD59456.1"/>
    <property type="molecule type" value="Genomic_DNA"/>
</dbReference>
<protein>
    <submittedName>
        <fullName evidence="1">Glycosyltransferase</fullName>
    </submittedName>
</protein>
<dbReference type="SUPFAM" id="SSF53756">
    <property type="entry name" value="UDP-Glycosyltransferase/glycogen phosphorylase"/>
    <property type="match status" value="1"/>
</dbReference>
<dbReference type="RefSeq" id="WP_135524663.1">
    <property type="nucleotide sequence ID" value="NZ_SRLH01000001.1"/>
</dbReference>
<dbReference type="AlphaFoldDB" id="A0A4Z0LC43"/>
<keyword evidence="1" id="KW-0808">Transferase</keyword>
<dbReference type="Pfam" id="PF13692">
    <property type="entry name" value="Glyco_trans_1_4"/>
    <property type="match status" value="1"/>
</dbReference>
<proteinExistence type="predicted"/>
<organism evidence="1 2">
    <name type="scientific">Flavobacterium humi</name>
    <dbReference type="NCBI Taxonomy" id="2562683"/>
    <lineage>
        <taxon>Bacteria</taxon>
        <taxon>Pseudomonadati</taxon>
        <taxon>Bacteroidota</taxon>
        <taxon>Flavobacteriia</taxon>
        <taxon>Flavobacteriales</taxon>
        <taxon>Flavobacteriaceae</taxon>
        <taxon>Flavobacterium</taxon>
    </lineage>
</organism>
<dbReference type="OrthoDB" id="9807209at2"/>
<accession>A0A4Z0LC43</accession>
<keyword evidence="2" id="KW-1185">Reference proteome</keyword>
<sequence length="409" mass="46610">MKNKTLLIIGLVWPEPGSSAAGTRMLQLIGLFLKQGYTIVFASAAQESDFSSDLETMGVSSLSIELNSGSFDTAIQKLNPEIVLFDRFVTEEQFGWRVYENCPNALRILDTEDLHCLRLARQDAIKKGIDFQLSDLLSEPVAKREIASILRCDLSLIISEFEMQVLATVFKVDISALHYLPLFYDPLEESSLPLCKERKDFVFIGNFLHAPNWDAVKQLKEKIWPQIRKQLPEVSLHIYGAYPSQKALELHNEKEHFLVHGRAATAAEVICKSRVLLAPLRFGAGLKGKLLEAMQWGTPSITTTIGSEGIAETALWNGFVTDDFEAFATKAVQLYQEEMLWHQSQGKGFETLQKRFNIHSFEEVFEYRIRFILSDIAAHRKQHFLGALLWHHTVLSTKYMSRWIEEKNK</sequence>
<comment type="caution">
    <text evidence="1">The sequence shown here is derived from an EMBL/GenBank/DDBJ whole genome shotgun (WGS) entry which is preliminary data.</text>
</comment>
<gene>
    <name evidence="1" type="ORF">E4635_00535</name>
</gene>
<reference evidence="1 2" key="1">
    <citation type="submission" date="2019-04" db="EMBL/GenBank/DDBJ databases">
        <title>Flavobacterium sp. strain DS2-A Genome sequencing and assembly.</title>
        <authorList>
            <person name="Kim I."/>
        </authorList>
    </citation>
    <scope>NUCLEOTIDE SEQUENCE [LARGE SCALE GENOMIC DNA]</scope>
    <source>
        <strain evidence="1 2">DS2-A</strain>
    </source>
</reference>
<dbReference type="CDD" id="cd03801">
    <property type="entry name" value="GT4_PimA-like"/>
    <property type="match status" value="1"/>
</dbReference>